<evidence type="ECO:0000256" key="1">
    <source>
        <dbReference type="SAM" id="MobiDB-lite"/>
    </source>
</evidence>
<name>A0A0A8Y7Q5_ARUDO</name>
<dbReference type="EMBL" id="GBRH01275709">
    <property type="protein sequence ID" value="JAD22186.1"/>
    <property type="molecule type" value="Transcribed_RNA"/>
</dbReference>
<accession>A0A0A8Y7Q5</accession>
<dbReference type="AlphaFoldDB" id="A0A0A8Y7Q5"/>
<organism evidence="2">
    <name type="scientific">Arundo donax</name>
    <name type="common">Giant reed</name>
    <name type="synonym">Donax arundinaceus</name>
    <dbReference type="NCBI Taxonomy" id="35708"/>
    <lineage>
        <taxon>Eukaryota</taxon>
        <taxon>Viridiplantae</taxon>
        <taxon>Streptophyta</taxon>
        <taxon>Embryophyta</taxon>
        <taxon>Tracheophyta</taxon>
        <taxon>Spermatophyta</taxon>
        <taxon>Magnoliopsida</taxon>
        <taxon>Liliopsida</taxon>
        <taxon>Poales</taxon>
        <taxon>Poaceae</taxon>
        <taxon>PACMAD clade</taxon>
        <taxon>Arundinoideae</taxon>
        <taxon>Arundineae</taxon>
        <taxon>Arundo</taxon>
    </lineage>
</organism>
<proteinExistence type="predicted"/>
<protein>
    <submittedName>
        <fullName evidence="2">Uncharacterized protein</fullName>
    </submittedName>
</protein>
<reference evidence="2" key="1">
    <citation type="submission" date="2014-09" db="EMBL/GenBank/DDBJ databases">
        <authorList>
            <person name="Magalhaes I.L.F."/>
            <person name="Oliveira U."/>
            <person name="Santos F.R."/>
            <person name="Vidigal T.H.D.A."/>
            <person name="Brescovit A.D."/>
            <person name="Santos A.J."/>
        </authorList>
    </citation>
    <scope>NUCLEOTIDE SEQUENCE</scope>
    <source>
        <tissue evidence="2">Shoot tissue taken approximately 20 cm above the soil surface</tissue>
    </source>
</reference>
<reference evidence="2" key="2">
    <citation type="journal article" date="2015" name="Data Brief">
        <title>Shoot transcriptome of the giant reed, Arundo donax.</title>
        <authorList>
            <person name="Barrero R.A."/>
            <person name="Guerrero F.D."/>
            <person name="Moolhuijzen P."/>
            <person name="Goolsby J.A."/>
            <person name="Tidwell J."/>
            <person name="Bellgard S.E."/>
            <person name="Bellgard M.I."/>
        </authorList>
    </citation>
    <scope>NUCLEOTIDE SEQUENCE</scope>
    <source>
        <tissue evidence="2">Shoot tissue taken approximately 20 cm above the soil surface</tissue>
    </source>
</reference>
<sequence length="67" mass="7260">MQAPAHGPEPTATSSMPGRRTCQSGRRRHRWRQNLSTVIMASSHGTERSSSPPLLGFVGQVECGEKA</sequence>
<feature type="region of interest" description="Disordered" evidence="1">
    <location>
        <begin position="1"/>
        <end position="30"/>
    </location>
</feature>
<evidence type="ECO:0000313" key="2">
    <source>
        <dbReference type="EMBL" id="JAD22186.1"/>
    </source>
</evidence>
<feature type="compositionally biased region" description="Polar residues" evidence="1">
    <location>
        <begin position="11"/>
        <end position="24"/>
    </location>
</feature>